<comment type="caution">
    <text evidence="1">The sequence shown here is derived from an EMBL/GenBank/DDBJ whole genome shotgun (WGS) entry which is preliminary data.</text>
</comment>
<dbReference type="Proteomes" id="UP000530424">
    <property type="component" value="Unassembled WGS sequence"/>
</dbReference>
<sequence length="136" mass="15769">MLLRVVMDPLPDLADLVWAFEDEPHYAYEEDDLAAGYESDWREQWPYTRVVFVLSRGQRRVSLDLQPGHEQARLLVEDAQGEVADLLLRKVRSIELDRAKGRVVLQIAFAEGLRTDRVFLQLDPQISLGWEPFAFD</sequence>
<reference evidence="1 2" key="1">
    <citation type="submission" date="2020-07" db="EMBL/GenBank/DDBJ databases">
        <title>Sequencing the genomes of 1000 actinobacteria strains.</title>
        <authorList>
            <person name="Klenk H.-P."/>
        </authorList>
    </citation>
    <scope>NUCLEOTIDE SEQUENCE [LARGE SCALE GENOMIC DNA]</scope>
    <source>
        <strain evidence="1 2">DSM 103833</strain>
    </source>
</reference>
<dbReference type="AlphaFoldDB" id="A0A853C7B5"/>
<organism evidence="1 2">
    <name type="scientific">Nocardioides thalensis</name>
    <dbReference type="NCBI Taxonomy" id="1914755"/>
    <lineage>
        <taxon>Bacteria</taxon>
        <taxon>Bacillati</taxon>
        <taxon>Actinomycetota</taxon>
        <taxon>Actinomycetes</taxon>
        <taxon>Propionibacteriales</taxon>
        <taxon>Nocardioidaceae</taxon>
        <taxon>Nocardioides</taxon>
    </lineage>
</organism>
<name>A0A853C7B5_9ACTN</name>
<keyword evidence="2" id="KW-1185">Reference proteome</keyword>
<gene>
    <name evidence="1" type="ORF">HNR19_003895</name>
</gene>
<accession>A0A853C7B5</accession>
<evidence type="ECO:0000313" key="2">
    <source>
        <dbReference type="Proteomes" id="UP000530424"/>
    </source>
</evidence>
<evidence type="ECO:0000313" key="1">
    <source>
        <dbReference type="EMBL" id="NYJ03197.1"/>
    </source>
</evidence>
<dbReference type="EMBL" id="JACCFP010000001">
    <property type="protein sequence ID" value="NYJ03197.1"/>
    <property type="molecule type" value="Genomic_DNA"/>
</dbReference>
<proteinExistence type="predicted"/>
<protein>
    <submittedName>
        <fullName evidence="1">Uncharacterized protein</fullName>
    </submittedName>
</protein>